<comment type="caution">
    <text evidence="2">The sequence shown here is derived from an EMBL/GenBank/DDBJ whole genome shotgun (WGS) entry which is preliminary data.</text>
</comment>
<evidence type="ECO:0000313" key="3">
    <source>
        <dbReference type="Proteomes" id="UP001152622"/>
    </source>
</evidence>
<evidence type="ECO:0000256" key="1">
    <source>
        <dbReference type="SAM" id="SignalP"/>
    </source>
</evidence>
<keyword evidence="1" id="KW-0732">Signal</keyword>
<name>A0A9Q1IUI7_SYNKA</name>
<reference evidence="2" key="1">
    <citation type="journal article" date="2023" name="Science">
        <title>Genome structures resolve the early diversification of teleost fishes.</title>
        <authorList>
            <person name="Parey E."/>
            <person name="Louis A."/>
            <person name="Montfort J."/>
            <person name="Bouchez O."/>
            <person name="Roques C."/>
            <person name="Iampietro C."/>
            <person name="Lluch J."/>
            <person name="Castinel A."/>
            <person name="Donnadieu C."/>
            <person name="Desvignes T."/>
            <person name="Floi Bucao C."/>
            <person name="Jouanno E."/>
            <person name="Wen M."/>
            <person name="Mejri S."/>
            <person name="Dirks R."/>
            <person name="Jansen H."/>
            <person name="Henkel C."/>
            <person name="Chen W.J."/>
            <person name="Zahm M."/>
            <person name="Cabau C."/>
            <person name="Klopp C."/>
            <person name="Thompson A.W."/>
            <person name="Robinson-Rechavi M."/>
            <person name="Braasch I."/>
            <person name="Lecointre G."/>
            <person name="Bobe J."/>
            <person name="Postlethwait J.H."/>
            <person name="Berthelot C."/>
            <person name="Roest Crollius H."/>
            <person name="Guiguen Y."/>
        </authorList>
    </citation>
    <scope>NUCLEOTIDE SEQUENCE</scope>
    <source>
        <strain evidence="2">WJC10195</strain>
    </source>
</reference>
<gene>
    <name evidence="2" type="ORF">SKAU_G00242870</name>
</gene>
<evidence type="ECO:0000313" key="2">
    <source>
        <dbReference type="EMBL" id="KAJ8352811.1"/>
    </source>
</evidence>
<sequence length="103" mass="11165">MAPYTLLLLLVLLTGISCAHFGGGLMTYHPRGQDQYGFILVDLHFRQNYLGSCTLSNDWKCSSGDCGNIISSDIKALSSGNEACQSEGILAVNVSTNNVFEMR</sequence>
<protein>
    <submittedName>
        <fullName evidence="2">Uncharacterized protein</fullName>
    </submittedName>
</protein>
<feature type="chain" id="PRO_5040330936" evidence="1">
    <location>
        <begin position="19"/>
        <end position="103"/>
    </location>
</feature>
<keyword evidence="3" id="KW-1185">Reference proteome</keyword>
<dbReference type="Proteomes" id="UP001152622">
    <property type="component" value="Chromosome 8"/>
</dbReference>
<accession>A0A9Q1IUI7</accession>
<feature type="signal peptide" evidence="1">
    <location>
        <begin position="1"/>
        <end position="18"/>
    </location>
</feature>
<dbReference type="EMBL" id="JAINUF010000008">
    <property type="protein sequence ID" value="KAJ8352811.1"/>
    <property type="molecule type" value="Genomic_DNA"/>
</dbReference>
<organism evidence="2 3">
    <name type="scientific">Synaphobranchus kaupii</name>
    <name type="common">Kaup's arrowtooth eel</name>
    <dbReference type="NCBI Taxonomy" id="118154"/>
    <lineage>
        <taxon>Eukaryota</taxon>
        <taxon>Metazoa</taxon>
        <taxon>Chordata</taxon>
        <taxon>Craniata</taxon>
        <taxon>Vertebrata</taxon>
        <taxon>Euteleostomi</taxon>
        <taxon>Actinopterygii</taxon>
        <taxon>Neopterygii</taxon>
        <taxon>Teleostei</taxon>
        <taxon>Anguilliformes</taxon>
        <taxon>Synaphobranchidae</taxon>
        <taxon>Synaphobranchus</taxon>
    </lineage>
</organism>
<dbReference type="AlphaFoldDB" id="A0A9Q1IUI7"/>
<proteinExistence type="predicted"/>